<dbReference type="InterPro" id="IPR055087">
    <property type="entry name" value="GldL-like_N"/>
</dbReference>
<gene>
    <name evidence="3" type="primary">gldL</name>
    <name evidence="3" type="ORF">HH304_01970</name>
</gene>
<comment type="caution">
    <text evidence="3">The sequence shown here is derived from an EMBL/GenBank/DDBJ whole genome shotgun (WGS) entry which is preliminary data.</text>
</comment>
<dbReference type="InterPro" id="IPR019852">
    <property type="entry name" value="Motility-assoc_prot_GldL"/>
</dbReference>
<keyword evidence="1" id="KW-0812">Transmembrane</keyword>
<sequence>MSKKGGFSNLLYGTLMPKIYGIGGAIVIIGALFKILHLEGADIMLIVGLGTEALIFFLSAFEPSHEVDWARVYPELADDYDGPLGISTKSTGGSGDSVSKQLDKMLESNKVGGDLVKSLGDGLKNLSESASKMADLSNAAVATNEYASNVKQASKSLSDMNKSYGTTMTAMSEMANAAKDAKEYHSQVQSVTKNLSALNAVYEMELQDANSHLKAMKKFYGNVATAMDSMAGAAKETETFKNELGKLTTNLTSLNNVYGSMLTAMRGGK</sequence>
<protein>
    <submittedName>
        <fullName evidence="3">Gliding motility protein GldL</fullName>
    </submittedName>
</protein>
<feature type="domain" description="Gliding motility protein GldL-like N-terminal" evidence="2">
    <location>
        <begin position="19"/>
        <end position="79"/>
    </location>
</feature>
<evidence type="ECO:0000256" key="1">
    <source>
        <dbReference type="SAM" id="Phobius"/>
    </source>
</evidence>
<dbReference type="Pfam" id="PF22827">
    <property type="entry name" value="GldL_N"/>
    <property type="match status" value="1"/>
</dbReference>
<proteinExistence type="predicted"/>
<dbReference type="RefSeq" id="WP_169677762.1">
    <property type="nucleotide sequence ID" value="NZ_JABBNU010000001.1"/>
</dbReference>
<feature type="transmembrane region" description="Helical" evidence="1">
    <location>
        <begin position="43"/>
        <end position="61"/>
    </location>
</feature>
<dbReference type="Proteomes" id="UP000559010">
    <property type="component" value="Unassembled WGS sequence"/>
</dbReference>
<reference evidence="3 4" key="1">
    <citation type="submission" date="2020-04" db="EMBL/GenBank/DDBJ databases">
        <title>Flammeovirgaceae bacterium KN852 isolated from deep sea.</title>
        <authorList>
            <person name="Zhang D.-C."/>
        </authorList>
    </citation>
    <scope>NUCLEOTIDE SEQUENCE [LARGE SCALE GENOMIC DNA]</scope>
    <source>
        <strain evidence="3 4">KN852</strain>
    </source>
</reference>
<evidence type="ECO:0000313" key="4">
    <source>
        <dbReference type="Proteomes" id="UP000559010"/>
    </source>
</evidence>
<organism evidence="3 4">
    <name type="scientific">Marinigracilibium pacificum</name>
    <dbReference type="NCBI Taxonomy" id="2729599"/>
    <lineage>
        <taxon>Bacteria</taxon>
        <taxon>Pseudomonadati</taxon>
        <taxon>Bacteroidota</taxon>
        <taxon>Cytophagia</taxon>
        <taxon>Cytophagales</taxon>
        <taxon>Flammeovirgaceae</taxon>
        <taxon>Marinigracilibium</taxon>
    </lineage>
</organism>
<dbReference type="EMBL" id="JABBNU010000001">
    <property type="protein sequence ID" value="NMM47150.1"/>
    <property type="molecule type" value="Genomic_DNA"/>
</dbReference>
<dbReference type="NCBIfam" id="TIGR03513">
    <property type="entry name" value="GldL_gliding"/>
    <property type="match status" value="1"/>
</dbReference>
<evidence type="ECO:0000259" key="2">
    <source>
        <dbReference type="Pfam" id="PF22827"/>
    </source>
</evidence>
<accession>A0A848IXZ1</accession>
<dbReference type="SUPFAM" id="SSF58104">
    <property type="entry name" value="Methyl-accepting chemotaxis protein (MCP) signaling domain"/>
    <property type="match status" value="1"/>
</dbReference>
<keyword evidence="4" id="KW-1185">Reference proteome</keyword>
<keyword evidence="1" id="KW-0472">Membrane</keyword>
<keyword evidence="1" id="KW-1133">Transmembrane helix</keyword>
<dbReference type="AlphaFoldDB" id="A0A848IXZ1"/>
<evidence type="ECO:0000313" key="3">
    <source>
        <dbReference type="EMBL" id="NMM47150.1"/>
    </source>
</evidence>
<name>A0A848IXZ1_9BACT</name>